<dbReference type="GO" id="GO:0004540">
    <property type="term" value="F:RNA nuclease activity"/>
    <property type="evidence" value="ECO:0007669"/>
    <property type="project" value="InterPro"/>
</dbReference>
<organism evidence="1 2">
    <name type="scientific">Alterirhizorhabdus solaris</name>
    <dbReference type="NCBI Taxonomy" id="2529389"/>
    <lineage>
        <taxon>Bacteria</taxon>
        <taxon>Pseudomonadati</taxon>
        <taxon>Pseudomonadota</taxon>
        <taxon>Alphaproteobacteria</taxon>
        <taxon>Sphingomonadales</taxon>
        <taxon>Rhizorhabdaceae</taxon>
        <taxon>Alterirhizorhabdus</taxon>
    </lineage>
</organism>
<dbReference type="OrthoDB" id="515905at2"/>
<proteinExistence type="predicted"/>
<dbReference type="RefSeq" id="WP_145147757.1">
    <property type="nucleotide sequence ID" value="NZ_VNIM01000005.1"/>
</dbReference>
<reference evidence="1 2" key="1">
    <citation type="submission" date="2019-07" db="EMBL/GenBank/DDBJ databases">
        <title>Sphingomonas solaris sp. nov., isolated from a solar panel from Boston, Massachusetts.</title>
        <authorList>
            <person name="Tanner K."/>
            <person name="Pascual J."/>
            <person name="Mancuso C."/>
            <person name="Pereto J."/>
            <person name="Khalil A."/>
            <person name="Vilanova C."/>
        </authorList>
    </citation>
    <scope>NUCLEOTIDE SEQUENCE [LARGE SCALE GENOMIC DNA]</scope>
    <source>
        <strain evidence="1 2">R4DWN</strain>
    </source>
</reference>
<dbReference type="AlphaFoldDB" id="A0A558RC15"/>
<keyword evidence="2" id="KW-1185">Reference proteome</keyword>
<accession>A0A558RC15</accession>
<dbReference type="Proteomes" id="UP000318681">
    <property type="component" value="Unassembled WGS sequence"/>
</dbReference>
<evidence type="ECO:0000313" key="2">
    <source>
        <dbReference type="Proteomes" id="UP000318681"/>
    </source>
</evidence>
<sequence length="178" mass="20114">MIVVNDWTIYAHPLLLDQLEKLIAAVEKAKAKSLQDWARSANAKVLAAVRSLMLERVPSDPARPEYRQGGTLGAARKHWFRAKFGNGRFRLFFRYDSRSKIIIFAWVNDDTTLRTYGSKTDAYAVFNGMLDKGNPPDDWTALLKAASVDMAHKDSLQQMTDLDQEAGIFDDHAPLNRS</sequence>
<gene>
    <name evidence="1" type="ORF">FOY91_02365</name>
</gene>
<dbReference type="InterPro" id="IPR021679">
    <property type="entry name" value="Toxin_endonuclease_YhaV"/>
</dbReference>
<dbReference type="Pfam" id="PF11663">
    <property type="entry name" value="Toxin_YhaV"/>
    <property type="match status" value="1"/>
</dbReference>
<name>A0A558RC15_9SPHN</name>
<dbReference type="GO" id="GO:0110001">
    <property type="term" value="C:toxin-antitoxin complex"/>
    <property type="evidence" value="ECO:0007669"/>
    <property type="project" value="InterPro"/>
</dbReference>
<comment type="caution">
    <text evidence="1">The sequence shown here is derived from an EMBL/GenBank/DDBJ whole genome shotgun (WGS) entry which is preliminary data.</text>
</comment>
<protein>
    <submittedName>
        <fullName evidence="1">Type II toxin-antitoxin system YhaV family toxin</fullName>
    </submittedName>
</protein>
<evidence type="ECO:0000313" key="1">
    <source>
        <dbReference type="EMBL" id="TVV76914.1"/>
    </source>
</evidence>
<dbReference type="EMBL" id="VNIM01000005">
    <property type="protein sequence ID" value="TVV76914.1"/>
    <property type="molecule type" value="Genomic_DNA"/>
</dbReference>